<evidence type="ECO:0000313" key="1">
    <source>
        <dbReference type="EMBL" id="JAD56996.1"/>
    </source>
</evidence>
<sequence length="25" mass="3019">MNWAISYLTHLTLTIECLSYWRSCL</sequence>
<reference evidence="1" key="1">
    <citation type="submission" date="2014-09" db="EMBL/GenBank/DDBJ databases">
        <authorList>
            <person name="Magalhaes I.L.F."/>
            <person name="Oliveira U."/>
            <person name="Santos F.R."/>
            <person name="Vidigal T.H.D.A."/>
            <person name="Brescovit A.D."/>
            <person name="Santos A.J."/>
        </authorList>
    </citation>
    <scope>NUCLEOTIDE SEQUENCE</scope>
    <source>
        <tissue evidence="1">Shoot tissue taken approximately 20 cm above the soil surface</tissue>
    </source>
</reference>
<organism evidence="1">
    <name type="scientific">Arundo donax</name>
    <name type="common">Giant reed</name>
    <name type="synonym">Donax arundinaceus</name>
    <dbReference type="NCBI Taxonomy" id="35708"/>
    <lineage>
        <taxon>Eukaryota</taxon>
        <taxon>Viridiplantae</taxon>
        <taxon>Streptophyta</taxon>
        <taxon>Embryophyta</taxon>
        <taxon>Tracheophyta</taxon>
        <taxon>Spermatophyta</taxon>
        <taxon>Magnoliopsida</taxon>
        <taxon>Liliopsida</taxon>
        <taxon>Poales</taxon>
        <taxon>Poaceae</taxon>
        <taxon>PACMAD clade</taxon>
        <taxon>Arundinoideae</taxon>
        <taxon>Arundineae</taxon>
        <taxon>Arundo</taxon>
    </lineage>
</organism>
<reference evidence="1" key="2">
    <citation type="journal article" date="2015" name="Data Brief">
        <title>Shoot transcriptome of the giant reed, Arundo donax.</title>
        <authorList>
            <person name="Barrero R.A."/>
            <person name="Guerrero F.D."/>
            <person name="Moolhuijzen P."/>
            <person name="Goolsby J.A."/>
            <person name="Tidwell J."/>
            <person name="Bellgard S.E."/>
            <person name="Bellgard M.I."/>
        </authorList>
    </citation>
    <scope>NUCLEOTIDE SEQUENCE</scope>
    <source>
        <tissue evidence="1">Shoot tissue taken approximately 20 cm above the soil surface</tissue>
    </source>
</reference>
<dbReference type="EMBL" id="GBRH01240899">
    <property type="protein sequence ID" value="JAD56996.1"/>
    <property type="molecule type" value="Transcribed_RNA"/>
</dbReference>
<name>A0A0A9B0V3_ARUDO</name>
<protein>
    <submittedName>
        <fullName evidence="1">Uncharacterized protein</fullName>
    </submittedName>
</protein>
<dbReference type="AlphaFoldDB" id="A0A0A9B0V3"/>
<accession>A0A0A9B0V3</accession>
<proteinExistence type="predicted"/>